<evidence type="ECO:0000313" key="2">
    <source>
        <dbReference type="EMBL" id="GLC49107.1"/>
    </source>
</evidence>
<proteinExistence type="predicted"/>
<comment type="caution">
    <text evidence="2">The sequence shown here is derived from an EMBL/GenBank/DDBJ whole genome shotgun (WGS) entry which is preliminary data.</text>
</comment>
<feature type="compositionally biased region" description="Low complexity" evidence="1">
    <location>
        <begin position="58"/>
        <end position="84"/>
    </location>
</feature>
<feature type="compositionally biased region" description="Gly residues" evidence="1">
    <location>
        <begin position="133"/>
        <end position="159"/>
    </location>
</feature>
<feature type="compositionally biased region" description="Low complexity" evidence="1">
    <location>
        <begin position="36"/>
        <end position="51"/>
    </location>
</feature>
<accession>A0A9W6EXV5</accession>
<feature type="region of interest" description="Disordered" evidence="1">
    <location>
        <begin position="36"/>
        <end position="97"/>
    </location>
</feature>
<sequence>MALLLAGRRLPVLRYLSTLASYQRDNVFGLHTSSAGHYSSAGGSPTSGSGSANDEPAKTSPETPAASAATAAGPTPGEAGTQPTSTSQPATVGDDDEWTEVVHSSGSIYYWNQRTGETTQLGEPKPKAERGSGGRGAGSDSGNGAGAEGGGSAGRSGGDGGERGAAGHTHDPRAEAHLEDRTGTYASMGVLIGAFLGWVSQFV</sequence>
<dbReference type="EMBL" id="BRXU01000002">
    <property type="protein sequence ID" value="GLC49107.1"/>
    <property type="molecule type" value="Genomic_DNA"/>
</dbReference>
<keyword evidence="3" id="KW-1185">Reference proteome</keyword>
<protein>
    <submittedName>
        <fullName evidence="2">Uncharacterized protein</fullName>
    </submittedName>
</protein>
<dbReference type="Proteomes" id="UP001165080">
    <property type="component" value="Unassembled WGS sequence"/>
</dbReference>
<dbReference type="InterPro" id="IPR001202">
    <property type="entry name" value="WW_dom"/>
</dbReference>
<evidence type="ECO:0000313" key="3">
    <source>
        <dbReference type="Proteomes" id="UP001165080"/>
    </source>
</evidence>
<feature type="region of interest" description="Disordered" evidence="1">
    <location>
        <begin position="113"/>
        <end position="171"/>
    </location>
</feature>
<dbReference type="OrthoDB" id="539293at2759"/>
<organism evidence="2 3">
    <name type="scientific">Pleodorina starrii</name>
    <dbReference type="NCBI Taxonomy" id="330485"/>
    <lineage>
        <taxon>Eukaryota</taxon>
        <taxon>Viridiplantae</taxon>
        <taxon>Chlorophyta</taxon>
        <taxon>core chlorophytes</taxon>
        <taxon>Chlorophyceae</taxon>
        <taxon>CS clade</taxon>
        <taxon>Chlamydomonadales</taxon>
        <taxon>Volvocaceae</taxon>
        <taxon>Pleodorina</taxon>
    </lineage>
</organism>
<reference evidence="2 3" key="1">
    <citation type="journal article" date="2023" name="Commun. Biol.">
        <title>Reorganization of the ancestral sex-determining regions during the evolution of trioecy in Pleodorina starrii.</title>
        <authorList>
            <person name="Takahashi K."/>
            <person name="Suzuki S."/>
            <person name="Kawai-Toyooka H."/>
            <person name="Yamamoto K."/>
            <person name="Hamaji T."/>
            <person name="Ootsuki R."/>
            <person name="Yamaguchi H."/>
            <person name="Kawachi M."/>
            <person name="Higashiyama T."/>
            <person name="Nozaki H."/>
        </authorList>
    </citation>
    <scope>NUCLEOTIDE SEQUENCE [LARGE SCALE GENOMIC DNA]</scope>
    <source>
        <strain evidence="2 3">NIES-4479</strain>
    </source>
</reference>
<evidence type="ECO:0000256" key="1">
    <source>
        <dbReference type="SAM" id="MobiDB-lite"/>
    </source>
</evidence>
<dbReference type="CDD" id="cd00201">
    <property type="entry name" value="WW"/>
    <property type="match status" value="1"/>
</dbReference>
<dbReference type="Gene3D" id="2.20.70.10">
    <property type="match status" value="1"/>
</dbReference>
<gene>
    <name evidence="2" type="primary">PLEST006624</name>
    <name evidence="2" type="ORF">PLESTB_000183200</name>
</gene>
<name>A0A9W6EXV5_9CHLO</name>
<dbReference type="AlphaFoldDB" id="A0A9W6EXV5"/>